<dbReference type="EMBL" id="BMFV01000014">
    <property type="protein sequence ID" value="GGH82053.1"/>
    <property type="molecule type" value="Genomic_DNA"/>
</dbReference>
<reference evidence="2" key="1">
    <citation type="journal article" date="2014" name="Int. J. Syst. Evol. Microbiol.">
        <title>Complete genome sequence of Corynebacterium casei LMG S-19264T (=DSM 44701T), isolated from a smear-ripened cheese.</title>
        <authorList>
            <consortium name="US DOE Joint Genome Institute (JGI-PGF)"/>
            <person name="Walter F."/>
            <person name="Albersmeier A."/>
            <person name="Kalinowski J."/>
            <person name="Ruckert C."/>
        </authorList>
    </citation>
    <scope>NUCLEOTIDE SEQUENCE</scope>
    <source>
        <strain evidence="2">CGMCC 1.12777</strain>
    </source>
</reference>
<dbReference type="GO" id="GO:0016810">
    <property type="term" value="F:hydrolase activity, acting on carbon-nitrogen (but not peptide) bonds"/>
    <property type="evidence" value="ECO:0007669"/>
    <property type="project" value="InterPro"/>
</dbReference>
<keyword evidence="3" id="KW-1185">Reference proteome</keyword>
<dbReference type="PANTHER" id="PTHR10587">
    <property type="entry name" value="GLYCOSYL TRANSFERASE-RELATED"/>
    <property type="match status" value="1"/>
</dbReference>
<dbReference type="AlphaFoldDB" id="A0A8J2ZWS7"/>
<evidence type="ECO:0000313" key="2">
    <source>
        <dbReference type="EMBL" id="GGH82053.1"/>
    </source>
</evidence>
<evidence type="ECO:0000259" key="1">
    <source>
        <dbReference type="PROSITE" id="PS51677"/>
    </source>
</evidence>
<dbReference type="InterPro" id="IPR050248">
    <property type="entry name" value="Polysacc_deacetylase_ArnD"/>
</dbReference>
<organism evidence="2 3">
    <name type="scientific">Pullulanibacillus pueri</name>
    <dbReference type="NCBI Taxonomy" id="1437324"/>
    <lineage>
        <taxon>Bacteria</taxon>
        <taxon>Bacillati</taxon>
        <taxon>Bacillota</taxon>
        <taxon>Bacilli</taxon>
        <taxon>Bacillales</taxon>
        <taxon>Sporolactobacillaceae</taxon>
        <taxon>Pullulanibacillus</taxon>
    </lineage>
</organism>
<dbReference type="RefSeq" id="WP_188497343.1">
    <property type="nucleotide sequence ID" value="NZ_BMFV01000014.1"/>
</dbReference>
<dbReference type="GO" id="GO:0016020">
    <property type="term" value="C:membrane"/>
    <property type="evidence" value="ECO:0007669"/>
    <property type="project" value="TreeGrafter"/>
</dbReference>
<comment type="caution">
    <text evidence="2">The sequence shown here is derived from an EMBL/GenBank/DDBJ whole genome shotgun (WGS) entry which is preliminary data.</text>
</comment>
<gene>
    <name evidence="2" type="primary">ylxY</name>
    <name evidence="2" type="ORF">GCM10007096_20860</name>
</gene>
<dbReference type="GO" id="GO:0005975">
    <property type="term" value="P:carbohydrate metabolic process"/>
    <property type="evidence" value="ECO:0007669"/>
    <property type="project" value="InterPro"/>
</dbReference>
<sequence>MVWIKILQWAVFLILLVFTFTAFPSYKAFYQSQFLPTVYETKPVDTNPDSLYLKIKHYADEHNVQPIDAKIDKVWKAIPGYNGLTINVKASYEKQKKAKAFRPDRLIYEEVSPSIHLSDLQPAPIFRGNPKKPMVALAFDVADGEEDIPKILNILSQANVSATFYLDGDWVKKHAELALMISDEGHEIGNYSLTQEDLSTQSKEEMVTKINKTNDIIEATLDVTPKWFTPPMGKYNQQMLNVAYSLNLMTTLWTIDAGDGNSGQPTSMVRRVANEVESGSIIRFSPTESTVKALEMIIGSIKKKGFQLGTLSELTNENRIDN</sequence>
<protein>
    <recommendedName>
        <fullName evidence="1">NodB homology domain-containing protein</fullName>
    </recommendedName>
</protein>
<dbReference type="InterPro" id="IPR011330">
    <property type="entry name" value="Glyco_hydro/deAcase_b/a-brl"/>
</dbReference>
<reference evidence="2" key="2">
    <citation type="submission" date="2020-09" db="EMBL/GenBank/DDBJ databases">
        <authorList>
            <person name="Sun Q."/>
            <person name="Zhou Y."/>
        </authorList>
    </citation>
    <scope>NUCLEOTIDE SEQUENCE</scope>
    <source>
        <strain evidence="2">CGMCC 1.12777</strain>
    </source>
</reference>
<name>A0A8J2ZWS7_9BACL</name>
<accession>A0A8J2ZWS7</accession>
<dbReference type="InterPro" id="IPR002509">
    <property type="entry name" value="NODB_dom"/>
</dbReference>
<dbReference type="PROSITE" id="PS51677">
    <property type="entry name" value="NODB"/>
    <property type="match status" value="1"/>
</dbReference>
<dbReference type="Pfam" id="PF01522">
    <property type="entry name" value="Polysacc_deac_1"/>
    <property type="match status" value="1"/>
</dbReference>
<dbReference type="PANTHER" id="PTHR10587:SF80">
    <property type="entry name" value="CHITOOLIGOSACCHARIDE DEACETYLASE"/>
    <property type="match status" value="1"/>
</dbReference>
<proteinExistence type="predicted"/>
<dbReference type="Proteomes" id="UP000656813">
    <property type="component" value="Unassembled WGS sequence"/>
</dbReference>
<dbReference type="Gene3D" id="3.20.20.370">
    <property type="entry name" value="Glycoside hydrolase/deacetylase"/>
    <property type="match status" value="1"/>
</dbReference>
<feature type="domain" description="NodB homology" evidence="1">
    <location>
        <begin position="133"/>
        <end position="309"/>
    </location>
</feature>
<evidence type="ECO:0000313" key="3">
    <source>
        <dbReference type="Proteomes" id="UP000656813"/>
    </source>
</evidence>
<dbReference type="SUPFAM" id="SSF88713">
    <property type="entry name" value="Glycoside hydrolase/deacetylase"/>
    <property type="match status" value="1"/>
</dbReference>